<sequence length="84" mass="8304">LVAGPALTFVDTQSQMLVQMVRGTDSSTMDKTIGDGGSGSGSTSGSDSSQNGVSNGGVPVLTKGPSSDGTIIVLGWNVTDTQGQ</sequence>
<feature type="non-terminal residue" evidence="2">
    <location>
        <position position="1"/>
    </location>
</feature>
<evidence type="ECO:0000256" key="1">
    <source>
        <dbReference type="SAM" id="MobiDB-lite"/>
    </source>
</evidence>
<accession>A0ABR3ETX2</accession>
<feature type="region of interest" description="Disordered" evidence="1">
    <location>
        <begin position="22"/>
        <end position="69"/>
    </location>
</feature>
<feature type="compositionally biased region" description="Low complexity" evidence="1">
    <location>
        <begin position="43"/>
        <end position="58"/>
    </location>
</feature>
<reference evidence="2 3" key="1">
    <citation type="submission" date="2024-02" db="EMBL/GenBank/DDBJ databases">
        <title>A draft genome for the cacao thread blight pathogen Marasmius crinis-equi.</title>
        <authorList>
            <person name="Cohen S.P."/>
            <person name="Baruah I.K."/>
            <person name="Amoako-Attah I."/>
            <person name="Bukari Y."/>
            <person name="Meinhardt L.W."/>
            <person name="Bailey B.A."/>
        </authorList>
    </citation>
    <scope>NUCLEOTIDE SEQUENCE [LARGE SCALE GENOMIC DNA]</scope>
    <source>
        <strain evidence="2 3">GH-76</strain>
    </source>
</reference>
<name>A0ABR3ETX2_9AGAR</name>
<dbReference type="EMBL" id="JBAHYK010001968">
    <property type="protein sequence ID" value="KAL0566225.1"/>
    <property type="molecule type" value="Genomic_DNA"/>
</dbReference>
<gene>
    <name evidence="2" type="ORF">V5O48_015790</name>
</gene>
<evidence type="ECO:0000313" key="2">
    <source>
        <dbReference type="EMBL" id="KAL0566225.1"/>
    </source>
</evidence>
<comment type="caution">
    <text evidence="2">The sequence shown here is derived from an EMBL/GenBank/DDBJ whole genome shotgun (WGS) entry which is preliminary data.</text>
</comment>
<proteinExistence type="predicted"/>
<dbReference type="Proteomes" id="UP001465976">
    <property type="component" value="Unassembled WGS sequence"/>
</dbReference>
<evidence type="ECO:0000313" key="3">
    <source>
        <dbReference type="Proteomes" id="UP001465976"/>
    </source>
</evidence>
<keyword evidence="3" id="KW-1185">Reference proteome</keyword>
<organism evidence="2 3">
    <name type="scientific">Marasmius crinis-equi</name>
    <dbReference type="NCBI Taxonomy" id="585013"/>
    <lineage>
        <taxon>Eukaryota</taxon>
        <taxon>Fungi</taxon>
        <taxon>Dikarya</taxon>
        <taxon>Basidiomycota</taxon>
        <taxon>Agaricomycotina</taxon>
        <taxon>Agaricomycetes</taxon>
        <taxon>Agaricomycetidae</taxon>
        <taxon>Agaricales</taxon>
        <taxon>Marasmiineae</taxon>
        <taxon>Marasmiaceae</taxon>
        <taxon>Marasmius</taxon>
    </lineage>
</organism>
<protein>
    <submittedName>
        <fullName evidence="2">Uncharacterized protein</fullName>
    </submittedName>
</protein>